<dbReference type="InterPro" id="IPR000297">
    <property type="entry name" value="PPIase_PpiC"/>
</dbReference>
<dbReference type="InterPro" id="IPR046357">
    <property type="entry name" value="PPIase_dom_sf"/>
</dbReference>
<evidence type="ECO:0000259" key="2">
    <source>
        <dbReference type="PROSITE" id="PS50198"/>
    </source>
</evidence>
<evidence type="ECO:0000313" key="3">
    <source>
        <dbReference type="EMBL" id="SEV94047.1"/>
    </source>
</evidence>
<dbReference type="InterPro" id="IPR050245">
    <property type="entry name" value="PrsA_foldase"/>
</dbReference>
<dbReference type="GO" id="GO:0003755">
    <property type="term" value="F:peptidyl-prolyl cis-trans isomerase activity"/>
    <property type="evidence" value="ECO:0007669"/>
    <property type="project" value="UniProtKB-KW"/>
</dbReference>
<accession>A0A1I0N093</accession>
<name>A0A1I0N093_9FIRM</name>
<keyword evidence="4" id="KW-1185">Reference proteome</keyword>
<dbReference type="AlphaFoldDB" id="A0A1I0N093"/>
<dbReference type="Proteomes" id="UP000199701">
    <property type="component" value="Unassembled WGS sequence"/>
</dbReference>
<feature type="domain" description="PpiC" evidence="2">
    <location>
        <begin position="144"/>
        <end position="263"/>
    </location>
</feature>
<dbReference type="PROSITE" id="PS50198">
    <property type="entry name" value="PPIC_PPIASE_2"/>
    <property type="match status" value="1"/>
</dbReference>
<dbReference type="Gene3D" id="3.10.50.40">
    <property type="match status" value="1"/>
</dbReference>
<gene>
    <name evidence="3" type="ORF">SAMN05421659_102265</name>
</gene>
<keyword evidence="1" id="KW-0413">Isomerase</keyword>
<dbReference type="RefSeq" id="WP_092450693.1">
    <property type="nucleotide sequence ID" value="NZ_FOJI01000002.1"/>
</dbReference>
<dbReference type="SUPFAM" id="SSF54534">
    <property type="entry name" value="FKBP-like"/>
    <property type="match status" value="1"/>
</dbReference>
<dbReference type="PANTHER" id="PTHR47245:SF2">
    <property type="entry name" value="PEPTIDYL-PROLYL CIS-TRANS ISOMERASE HP_0175-RELATED"/>
    <property type="match status" value="1"/>
</dbReference>
<evidence type="ECO:0000313" key="4">
    <source>
        <dbReference type="Proteomes" id="UP000199701"/>
    </source>
</evidence>
<organism evidence="3 4">
    <name type="scientific">[Clostridium] fimetarium</name>
    <dbReference type="NCBI Taxonomy" id="99656"/>
    <lineage>
        <taxon>Bacteria</taxon>
        <taxon>Bacillati</taxon>
        <taxon>Bacillota</taxon>
        <taxon>Clostridia</taxon>
        <taxon>Lachnospirales</taxon>
        <taxon>Lachnospiraceae</taxon>
    </lineage>
</organism>
<reference evidence="3 4" key="1">
    <citation type="submission" date="2016-10" db="EMBL/GenBank/DDBJ databases">
        <authorList>
            <person name="de Groot N.N."/>
        </authorList>
    </citation>
    <scope>NUCLEOTIDE SEQUENCE [LARGE SCALE GENOMIC DNA]</scope>
    <source>
        <strain evidence="3 4">DSM 9179</strain>
    </source>
</reference>
<dbReference type="OrthoDB" id="14196at2"/>
<dbReference type="STRING" id="99656.SAMN05421659_102265"/>
<dbReference type="Pfam" id="PF00639">
    <property type="entry name" value="Rotamase"/>
    <property type="match status" value="1"/>
</dbReference>
<keyword evidence="1" id="KW-0697">Rotamase</keyword>
<evidence type="ECO:0000256" key="1">
    <source>
        <dbReference type="PROSITE-ProRule" id="PRU00278"/>
    </source>
</evidence>
<sequence>MKHRKLQLGIFALLVIISLAVLAYMKFYNGSLVYFTTGLDDNTIFKVADQTATKVEADVLISDAKNQYENFFGEDVWNQNIDGISFEDYAKNQIRSKLIRIKCMNVLAKERGVVLDRTETDNVEKATKEYMAALTSDEISSFAINESDISHMFTEFAIAQRLFNDMTSQVAVEVSADQARVITVQYICADSSTNIDIAKARITAGDSFFYVARETNSDGQYEYELKRGEMDTVFEDKAFNLKTGETSDIIQCGEKYYIIKCISDNNKTKTESNKNSIMSEKKLNAFNDIFESYEASLYVEFNENIWAKYKLSESIKSTANFENIFDSYFK</sequence>
<protein>
    <submittedName>
        <fullName evidence="3">Foldase protein PrsA</fullName>
    </submittedName>
</protein>
<proteinExistence type="predicted"/>
<dbReference type="EMBL" id="FOJI01000002">
    <property type="protein sequence ID" value="SEV94047.1"/>
    <property type="molecule type" value="Genomic_DNA"/>
</dbReference>
<dbReference type="PANTHER" id="PTHR47245">
    <property type="entry name" value="PEPTIDYLPROLYL ISOMERASE"/>
    <property type="match status" value="1"/>
</dbReference>